<dbReference type="RefSeq" id="WP_281292599.1">
    <property type="nucleotide sequence ID" value="NZ_BJXB01000036.1"/>
</dbReference>
<evidence type="ECO:0000313" key="2">
    <source>
        <dbReference type="EMBL" id="GEM49487.1"/>
    </source>
</evidence>
<keyword evidence="1" id="KW-1133">Transmembrane helix</keyword>
<organism evidence="2 3">
    <name type="scientific">Deinococcus cellulosilyticus (strain DSM 18568 / NBRC 106333 / KACC 11606 / 5516J-15)</name>
    <dbReference type="NCBI Taxonomy" id="1223518"/>
    <lineage>
        <taxon>Bacteria</taxon>
        <taxon>Thermotogati</taxon>
        <taxon>Deinococcota</taxon>
        <taxon>Deinococci</taxon>
        <taxon>Deinococcales</taxon>
        <taxon>Deinococcaceae</taxon>
        <taxon>Deinococcus</taxon>
    </lineage>
</organism>
<protein>
    <submittedName>
        <fullName evidence="2">Uncharacterized protein</fullName>
    </submittedName>
</protein>
<name>A0A511NA92_DEIC1</name>
<gene>
    <name evidence="2" type="ORF">DC3_51220</name>
</gene>
<keyword evidence="3" id="KW-1185">Reference proteome</keyword>
<dbReference type="EMBL" id="BJXB01000036">
    <property type="protein sequence ID" value="GEM49487.1"/>
    <property type="molecule type" value="Genomic_DNA"/>
</dbReference>
<accession>A0A511NA92</accession>
<proteinExistence type="predicted"/>
<feature type="transmembrane region" description="Helical" evidence="1">
    <location>
        <begin position="6"/>
        <end position="27"/>
    </location>
</feature>
<reference evidence="2 3" key="1">
    <citation type="submission" date="2019-07" db="EMBL/GenBank/DDBJ databases">
        <title>Whole genome shotgun sequence of Deinococcus cellulosilyticus NBRC 106333.</title>
        <authorList>
            <person name="Hosoyama A."/>
            <person name="Uohara A."/>
            <person name="Ohji S."/>
            <person name="Ichikawa N."/>
        </authorList>
    </citation>
    <scope>NUCLEOTIDE SEQUENCE [LARGE SCALE GENOMIC DNA]</scope>
    <source>
        <strain evidence="2 3">NBRC 106333</strain>
    </source>
</reference>
<evidence type="ECO:0000256" key="1">
    <source>
        <dbReference type="SAM" id="Phobius"/>
    </source>
</evidence>
<keyword evidence="1" id="KW-0472">Membrane</keyword>
<dbReference type="AlphaFoldDB" id="A0A511NA92"/>
<evidence type="ECO:0000313" key="3">
    <source>
        <dbReference type="Proteomes" id="UP000321306"/>
    </source>
</evidence>
<comment type="caution">
    <text evidence="2">The sequence shown here is derived from an EMBL/GenBank/DDBJ whole genome shotgun (WGS) entry which is preliminary data.</text>
</comment>
<keyword evidence="1" id="KW-0812">Transmembrane</keyword>
<dbReference type="Proteomes" id="UP000321306">
    <property type="component" value="Unassembled WGS sequence"/>
</dbReference>
<sequence>MLVTALLFSIVCAVLLSLMVLGVYLVIEKVFERMDEQVHPHH</sequence>